<name>A0A5C5WAK0_9PLAN</name>
<comment type="caution">
    <text evidence="1">The sequence shown here is derived from an EMBL/GenBank/DDBJ whole genome shotgun (WGS) entry which is preliminary data.</text>
</comment>
<sequence>MLAQLAARKNGESSIVACQVPHATLDSRTHSPLKTVLQYRHRDHCRLVAIDLNCQLRDLDDSPVFALFTFLQVIGRLNWYVLRPNCLLIPTRSA</sequence>
<dbReference type="Proteomes" id="UP000317243">
    <property type="component" value="Unassembled WGS sequence"/>
</dbReference>
<evidence type="ECO:0000313" key="2">
    <source>
        <dbReference type="Proteomes" id="UP000317243"/>
    </source>
</evidence>
<accession>A0A5C5WAK0</accession>
<evidence type="ECO:0000313" key="1">
    <source>
        <dbReference type="EMBL" id="TWT47031.1"/>
    </source>
</evidence>
<protein>
    <submittedName>
        <fullName evidence="1">Uncharacterized protein</fullName>
    </submittedName>
</protein>
<keyword evidence="2" id="KW-1185">Reference proteome</keyword>
<dbReference type="EMBL" id="SIHI01000025">
    <property type="protein sequence ID" value="TWT47031.1"/>
    <property type="molecule type" value="Genomic_DNA"/>
</dbReference>
<reference evidence="1 2" key="1">
    <citation type="submission" date="2019-02" db="EMBL/GenBank/DDBJ databases">
        <title>Deep-cultivation of Planctomycetes and their phenomic and genomic characterization uncovers novel biology.</title>
        <authorList>
            <person name="Wiegand S."/>
            <person name="Jogler M."/>
            <person name="Boedeker C."/>
            <person name="Pinto D."/>
            <person name="Vollmers J."/>
            <person name="Rivas-Marin E."/>
            <person name="Kohn T."/>
            <person name="Peeters S.H."/>
            <person name="Heuer A."/>
            <person name="Rast P."/>
            <person name="Oberbeckmann S."/>
            <person name="Bunk B."/>
            <person name="Jeske O."/>
            <person name="Meyerdierks A."/>
            <person name="Storesund J.E."/>
            <person name="Kallscheuer N."/>
            <person name="Luecker S."/>
            <person name="Lage O.M."/>
            <person name="Pohl T."/>
            <person name="Merkel B.J."/>
            <person name="Hornburger P."/>
            <person name="Mueller R.-W."/>
            <person name="Bruemmer F."/>
            <person name="Labrenz M."/>
            <person name="Spormann A.M."/>
            <person name="Op Den Camp H."/>
            <person name="Overmann J."/>
            <person name="Amann R."/>
            <person name="Jetten M.S.M."/>
            <person name="Mascher T."/>
            <person name="Medema M.H."/>
            <person name="Devos D.P."/>
            <person name="Kaster A.-K."/>
            <person name="Ovreas L."/>
            <person name="Rohde M."/>
            <person name="Galperin M.Y."/>
            <person name="Jogler C."/>
        </authorList>
    </citation>
    <scope>NUCLEOTIDE SEQUENCE [LARGE SCALE GENOMIC DNA]</scope>
    <source>
        <strain evidence="1 2">KOR42</strain>
    </source>
</reference>
<dbReference type="AlphaFoldDB" id="A0A5C5WAK0"/>
<gene>
    <name evidence="1" type="ORF">KOR42_42280</name>
</gene>
<organism evidence="1 2">
    <name type="scientific">Thalassoglobus neptunius</name>
    <dbReference type="NCBI Taxonomy" id="1938619"/>
    <lineage>
        <taxon>Bacteria</taxon>
        <taxon>Pseudomonadati</taxon>
        <taxon>Planctomycetota</taxon>
        <taxon>Planctomycetia</taxon>
        <taxon>Planctomycetales</taxon>
        <taxon>Planctomycetaceae</taxon>
        <taxon>Thalassoglobus</taxon>
    </lineage>
</organism>
<proteinExistence type="predicted"/>